<dbReference type="RefSeq" id="WP_124693677.1">
    <property type="nucleotide sequence ID" value="NZ_JBHUFE010000016.1"/>
</dbReference>
<feature type="domain" description="N-acetyltransferase" evidence="3">
    <location>
        <begin position="17"/>
        <end position="184"/>
    </location>
</feature>
<dbReference type="Gene3D" id="3.40.630.30">
    <property type="match status" value="1"/>
</dbReference>
<comment type="caution">
    <text evidence="4">The sequence shown here is derived from an EMBL/GenBank/DDBJ whole genome shotgun (WGS) entry which is preliminary data.</text>
</comment>
<dbReference type="PROSITE" id="PS51186">
    <property type="entry name" value="GNAT"/>
    <property type="match status" value="1"/>
</dbReference>
<dbReference type="CDD" id="cd04301">
    <property type="entry name" value="NAT_SF"/>
    <property type="match status" value="1"/>
</dbReference>
<evidence type="ECO:0000256" key="1">
    <source>
        <dbReference type="ARBA" id="ARBA00022679"/>
    </source>
</evidence>
<dbReference type="SUPFAM" id="SSF55729">
    <property type="entry name" value="Acyl-CoA N-acyltransferases (Nat)"/>
    <property type="match status" value="1"/>
</dbReference>
<dbReference type="InterPro" id="IPR016181">
    <property type="entry name" value="Acyl_CoA_acyltransferase"/>
</dbReference>
<evidence type="ECO:0000313" key="5">
    <source>
        <dbReference type="Proteomes" id="UP000282529"/>
    </source>
</evidence>
<dbReference type="AlphaFoldDB" id="A0A3N9PC08"/>
<name>A0A3N9PC08_9BACL</name>
<proteinExistence type="predicted"/>
<sequence>MAILHKQEYLSKSGIPVIIRSAVPADAAGILSVQRKVVEENRYVMTAPHEFHKTNEDYKELIDAAAGHPGELLLVAAANDTLAGWLILYTPSLEKRSHVREFGIMLSPDWRGLGIGKKLIATMLNWTASRPLIEKVCLEVFSSNENAIQLYRSLGFQEEGRRLKQIKLGPGSYVDLILMYKALK</sequence>
<dbReference type="InterPro" id="IPR050832">
    <property type="entry name" value="Bact_Acetyltransf"/>
</dbReference>
<dbReference type="InterPro" id="IPR000182">
    <property type="entry name" value="GNAT_dom"/>
</dbReference>
<dbReference type="Proteomes" id="UP000282529">
    <property type="component" value="Unassembled WGS sequence"/>
</dbReference>
<keyword evidence="2" id="KW-0012">Acyltransferase</keyword>
<dbReference type="Pfam" id="PF00583">
    <property type="entry name" value="Acetyltransf_1"/>
    <property type="match status" value="1"/>
</dbReference>
<dbReference type="PANTHER" id="PTHR43877">
    <property type="entry name" value="AMINOALKYLPHOSPHONATE N-ACETYLTRANSFERASE-RELATED-RELATED"/>
    <property type="match status" value="1"/>
</dbReference>
<dbReference type="GO" id="GO:0016747">
    <property type="term" value="F:acyltransferase activity, transferring groups other than amino-acyl groups"/>
    <property type="evidence" value="ECO:0007669"/>
    <property type="project" value="InterPro"/>
</dbReference>
<dbReference type="OrthoDB" id="948250at2"/>
<evidence type="ECO:0000313" key="4">
    <source>
        <dbReference type="EMBL" id="RQW13020.1"/>
    </source>
</evidence>
<evidence type="ECO:0000259" key="3">
    <source>
        <dbReference type="PROSITE" id="PS51186"/>
    </source>
</evidence>
<protein>
    <submittedName>
        <fullName evidence="4">GNAT family N-acetyltransferase</fullName>
    </submittedName>
</protein>
<keyword evidence="1 4" id="KW-0808">Transferase</keyword>
<organism evidence="4 5">
    <name type="scientific">Paenibacillus rhizophilus</name>
    <dbReference type="NCBI Taxonomy" id="1850366"/>
    <lineage>
        <taxon>Bacteria</taxon>
        <taxon>Bacillati</taxon>
        <taxon>Bacillota</taxon>
        <taxon>Bacilli</taxon>
        <taxon>Bacillales</taxon>
        <taxon>Paenibacillaceae</taxon>
        <taxon>Paenibacillus</taxon>
    </lineage>
</organism>
<evidence type="ECO:0000256" key="2">
    <source>
        <dbReference type="ARBA" id="ARBA00023315"/>
    </source>
</evidence>
<reference evidence="4 5" key="1">
    <citation type="submission" date="2018-11" db="EMBL/GenBank/DDBJ databases">
        <title>Genome sequence of strain 7197.</title>
        <authorList>
            <person name="Gao J."/>
            <person name="Sun J."/>
        </authorList>
    </citation>
    <scope>NUCLEOTIDE SEQUENCE [LARGE SCALE GENOMIC DNA]</scope>
    <source>
        <strain evidence="4 5">7197</strain>
    </source>
</reference>
<gene>
    <name evidence="4" type="ORF">EH198_00895</name>
</gene>
<accession>A0A3N9PC08</accession>
<keyword evidence="5" id="KW-1185">Reference proteome</keyword>
<dbReference type="EMBL" id="RQPI01000001">
    <property type="protein sequence ID" value="RQW13020.1"/>
    <property type="molecule type" value="Genomic_DNA"/>
</dbReference>